<evidence type="ECO:0000256" key="2">
    <source>
        <dbReference type="ARBA" id="ARBA00006143"/>
    </source>
</evidence>
<dbReference type="GO" id="GO:0017004">
    <property type="term" value="P:cytochrome complex assembly"/>
    <property type="evidence" value="ECO:0007669"/>
    <property type="project" value="InterPro"/>
</dbReference>
<dbReference type="GO" id="GO:0016020">
    <property type="term" value="C:membrane"/>
    <property type="evidence" value="ECO:0007669"/>
    <property type="project" value="UniProtKB-SubCell"/>
</dbReference>
<feature type="domain" description="Cytochrome C biogenesis protein transmembrane" evidence="7">
    <location>
        <begin position="102"/>
        <end position="244"/>
    </location>
</feature>
<dbReference type="PANTHER" id="PTHR31272:SF4">
    <property type="entry name" value="CYTOCHROME C-TYPE BIOGENESIS PROTEIN HI_1454-RELATED"/>
    <property type="match status" value="1"/>
</dbReference>
<feature type="transmembrane region" description="Helical" evidence="6">
    <location>
        <begin position="101"/>
        <end position="124"/>
    </location>
</feature>
<accession>A0A5J5IUJ4</accession>
<comment type="similarity">
    <text evidence="2">Belongs to the DsbD family.</text>
</comment>
<keyword evidence="4 6" id="KW-1133">Transmembrane helix</keyword>
<dbReference type="PANTHER" id="PTHR31272">
    <property type="entry name" value="CYTOCHROME C-TYPE BIOGENESIS PROTEIN HI_1454-RELATED"/>
    <property type="match status" value="1"/>
</dbReference>
<reference evidence="9" key="1">
    <citation type="submission" date="2019-09" db="EMBL/GenBank/DDBJ databases">
        <title>Mumia zhuanghuii sp. nov. isolated from the intestinal contents of plateau pika (Ochotona curzoniae) in the Qinghai-Tibet plateau of China.</title>
        <authorList>
            <person name="Tian Z."/>
        </authorList>
    </citation>
    <scope>NUCLEOTIDE SEQUENCE [LARGE SCALE GENOMIC DNA]</scope>
    <source>
        <strain evidence="9">DSM 25564</strain>
    </source>
</reference>
<evidence type="ECO:0000313" key="8">
    <source>
        <dbReference type="EMBL" id="KAA9089824.1"/>
    </source>
</evidence>
<feature type="transmembrane region" description="Helical" evidence="6">
    <location>
        <begin position="6"/>
        <end position="28"/>
    </location>
</feature>
<evidence type="ECO:0000256" key="1">
    <source>
        <dbReference type="ARBA" id="ARBA00004141"/>
    </source>
</evidence>
<evidence type="ECO:0000313" key="9">
    <source>
        <dbReference type="Proteomes" id="UP000327039"/>
    </source>
</evidence>
<sequence>MNPGEIVFGGALWLALPIAVLAGLVSFLSPCVLPLVPGYLGFLGGAVAPRAPRHVVAASGGDASRTIAPTSADSAASVRVSADSPRTATAAAPAGPGRGRLLLSVGLFVAGFTVVFLAMGVFAGTLGRVFFQYQDVITRVLGVVVIVLGLVFVGAFGWAQRIYRPQLRQNLGLAGAPLLGIAMGIGWAPCIGPTLAAILSIALSQADPARAGILAVAYSLGLGIPFLLLALGASWATRSVAFVRRHIRVVNIAGGALLVILGVLMLTGVWTSIMSVFQGVVAGVPTFL</sequence>
<keyword evidence="3 6" id="KW-0812">Transmembrane</keyword>
<dbReference type="AlphaFoldDB" id="A0A5J5IUJ4"/>
<keyword evidence="9" id="KW-1185">Reference proteome</keyword>
<feature type="transmembrane region" description="Helical" evidence="6">
    <location>
        <begin position="136"/>
        <end position="159"/>
    </location>
</feature>
<gene>
    <name evidence="8" type="ORF">F6B42_05055</name>
</gene>
<organism evidence="8 9">
    <name type="scientific">Microbacterium radiodurans</name>
    <dbReference type="NCBI Taxonomy" id="661398"/>
    <lineage>
        <taxon>Bacteria</taxon>
        <taxon>Bacillati</taxon>
        <taxon>Actinomycetota</taxon>
        <taxon>Actinomycetes</taxon>
        <taxon>Micrococcales</taxon>
        <taxon>Microbacteriaceae</taxon>
        <taxon>Microbacterium</taxon>
    </lineage>
</organism>
<comment type="subcellular location">
    <subcellularLocation>
        <location evidence="1">Membrane</location>
        <topology evidence="1">Multi-pass membrane protein</topology>
    </subcellularLocation>
</comment>
<evidence type="ECO:0000256" key="4">
    <source>
        <dbReference type="ARBA" id="ARBA00022989"/>
    </source>
</evidence>
<feature type="transmembrane region" description="Helical" evidence="6">
    <location>
        <begin position="249"/>
        <end position="270"/>
    </location>
</feature>
<evidence type="ECO:0000259" key="7">
    <source>
        <dbReference type="Pfam" id="PF02683"/>
    </source>
</evidence>
<feature type="transmembrane region" description="Helical" evidence="6">
    <location>
        <begin position="215"/>
        <end position="237"/>
    </location>
</feature>
<feature type="transmembrane region" description="Helical" evidence="6">
    <location>
        <begin position="171"/>
        <end position="203"/>
    </location>
</feature>
<dbReference type="Pfam" id="PF02683">
    <property type="entry name" value="DsbD_TM"/>
    <property type="match status" value="1"/>
</dbReference>
<dbReference type="RefSeq" id="WP_150418454.1">
    <property type="nucleotide sequence ID" value="NZ_VYRZ01000001.1"/>
</dbReference>
<evidence type="ECO:0000256" key="6">
    <source>
        <dbReference type="SAM" id="Phobius"/>
    </source>
</evidence>
<protein>
    <submittedName>
        <fullName evidence="8">Cytochrome c biogenesis protein CcdA</fullName>
    </submittedName>
</protein>
<evidence type="ECO:0000256" key="5">
    <source>
        <dbReference type="ARBA" id="ARBA00023136"/>
    </source>
</evidence>
<dbReference type="OrthoDB" id="9803065at2"/>
<keyword evidence="5 6" id="KW-0472">Membrane</keyword>
<comment type="caution">
    <text evidence="8">The sequence shown here is derived from an EMBL/GenBank/DDBJ whole genome shotgun (WGS) entry which is preliminary data.</text>
</comment>
<evidence type="ECO:0000256" key="3">
    <source>
        <dbReference type="ARBA" id="ARBA00022692"/>
    </source>
</evidence>
<name>A0A5J5IUJ4_9MICO</name>
<dbReference type="InterPro" id="IPR051790">
    <property type="entry name" value="Cytochrome_c-biogenesis_DsbD"/>
</dbReference>
<dbReference type="InterPro" id="IPR003834">
    <property type="entry name" value="Cyt_c_assmbl_TM_dom"/>
</dbReference>
<dbReference type="EMBL" id="VYRZ01000001">
    <property type="protein sequence ID" value="KAA9089824.1"/>
    <property type="molecule type" value="Genomic_DNA"/>
</dbReference>
<dbReference type="Proteomes" id="UP000327039">
    <property type="component" value="Unassembled WGS sequence"/>
</dbReference>
<proteinExistence type="inferred from homology"/>